<organism evidence="1 2">
    <name type="scientific">Daphnia sinensis</name>
    <dbReference type="NCBI Taxonomy" id="1820382"/>
    <lineage>
        <taxon>Eukaryota</taxon>
        <taxon>Metazoa</taxon>
        <taxon>Ecdysozoa</taxon>
        <taxon>Arthropoda</taxon>
        <taxon>Crustacea</taxon>
        <taxon>Branchiopoda</taxon>
        <taxon>Diplostraca</taxon>
        <taxon>Cladocera</taxon>
        <taxon>Anomopoda</taxon>
        <taxon>Daphniidae</taxon>
        <taxon>Daphnia</taxon>
        <taxon>Daphnia similis group</taxon>
    </lineage>
</organism>
<gene>
    <name evidence="1" type="ORF">GHT06_003712</name>
</gene>
<dbReference type="AlphaFoldDB" id="A0AAD5PJU2"/>
<protein>
    <submittedName>
        <fullName evidence="1">Uncharacterized protein</fullName>
    </submittedName>
</protein>
<dbReference type="Proteomes" id="UP000820818">
    <property type="component" value="Unassembled WGS sequence"/>
</dbReference>
<sequence>MDRKGTYTRSASGKPGVGYWQNAADYQIEVTLDDVAHTLEGKLTMTYTNNSPEALDFVWMQMEQNRFTADSRGTLTTPVQGNRYNGDVDGGYEISAVQAKVGAKGVVSSKHIISDTRMQVWFAELFPRKAEKQRFL</sequence>
<name>A0AAD5PJU2_9CRUS</name>
<evidence type="ECO:0000313" key="1">
    <source>
        <dbReference type="EMBL" id="KAI9549346.1"/>
    </source>
</evidence>
<keyword evidence="2" id="KW-1185">Reference proteome</keyword>
<reference evidence="1" key="1">
    <citation type="submission" date="2022-05" db="EMBL/GenBank/DDBJ databases">
        <title>A multi-omics perspective on studying reproductive biology in Daphnia sinensis.</title>
        <authorList>
            <person name="Jia J."/>
        </authorList>
    </citation>
    <scope>NUCLEOTIDE SEQUENCE</scope>
    <source>
        <strain evidence="1">WSL</strain>
    </source>
</reference>
<dbReference type="EMBL" id="WJBH02000308">
    <property type="protein sequence ID" value="KAI9549346.1"/>
    <property type="molecule type" value="Genomic_DNA"/>
</dbReference>
<proteinExistence type="predicted"/>
<evidence type="ECO:0000313" key="2">
    <source>
        <dbReference type="Proteomes" id="UP000820818"/>
    </source>
</evidence>
<comment type="caution">
    <text evidence="1">The sequence shown here is derived from an EMBL/GenBank/DDBJ whole genome shotgun (WGS) entry which is preliminary data.</text>
</comment>
<accession>A0AAD5PJU2</accession>